<proteinExistence type="predicted"/>
<dbReference type="GO" id="GO:0050385">
    <property type="term" value="F:ureidoglycolate lyase activity"/>
    <property type="evidence" value="ECO:0007669"/>
    <property type="project" value="UniProtKB-EC"/>
</dbReference>
<protein>
    <submittedName>
        <fullName evidence="5">Ureidoglycolate lyase</fullName>
    </submittedName>
</protein>
<accession>A0A1X7JG21</accession>
<dbReference type="Proteomes" id="UP000193228">
    <property type="component" value="Unassembled WGS sequence"/>
</dbReference>
<keyword evidence="2" id="KW-0659">Purine metabolism</keyword>
<evidence type="ECO:0000313" key="5">
    <source>
        <dbReference type="EMBL" id="SMG26684.1"/>
    </source>
</evidence>
<organism evidence="5 6">
    <name type="scientific">Paraburkholderia susongensis</name>
    <dbReference type="NCBI Taxonomy" id="1515439"/>
    <lineage>
        <taxon>Bacteria</taxon>
        <taxon>Pseudomonadati</taxon>
        <taxon>Pseudomonadota</taxon>
        <taxon>Betaproteobacteria</taxon>
        <taxon>Burkholderiales</taxon>
        <taxon>Burkholderiaceae</taxon>
        <taxon>Paraburkholderia</taxon>
    </lineage>
</organism>
<keyword evidence="6" id="KW-1185">Reference proteome</keyword>
<dbReference type="OrthoDB" id="8654422at2"/>
<dbReference type="InterPro" id="IPR007247">
    <property type="entry name" value="Ureidogly_lyase"/>
</dbReference>
<evidence type="ECO:0000313" key="6">
    <source>
        <dbReference type="Proteomes" id="UP000193228"/>
    </source>
</evidence>
<dbReference type="AlphaFoldDB" id="A0A1X7JG21"/>
<sequence>MPTARSIPIEPLDAACCEPYGWMLGKPVRADGDTPAFVSPASDFWREHLFDTGSPGETEILWVVYRNRDESIASLEVHRLTQQAIVPLSAPVVHLVAASTEDGEPDLDTLRAFAIPVGMGLCMRPNIWHATRVRDREATCLMLTRPSTTRDLVVHLKTGAPARESAIRTIGARRIEGSQ</sequence>
<dbReference type="STRING" id="1515439.SAMN06265784_102566"/>
<evidence type="ECO:0000256" key="1">
    <source>
        <dbReference type="ARBA" id="ARBA00011738"/>
    </source>
</evidence>
<dbReference type="Pfam" id="PF04115">
    <property type="entry name" value="Ureidogly_lyase"/>
    <property type="match status" value="1"/>
</dbReference>
<evidence type="ECO:0000256" key="3">
    <source>
        <dbReference type="ARBA" id="ARBA00023239"/>
    </source>
</evidence>
<dbReference type="InterPro" id="IPR011051">
    <property type="entry name" value="RmlC_Cupin_sf"/>
</dbReference>
<comment type="catalytic activity">
    <reaction evidence="4">
        <text>(S)-ureidoglycolate = urea + glyoxylate</text>
        <dbReference type="Rhea" id="RHEA:11304"/>
        <dbReference type="ChEBI" id="CHEBI:16199"/>
        <dbReference type="ChEBI" id="CHEBI:36655"/>
        <dbReference type="ChEBI" id="CHEBI:57296"/>
        <dbReference type="EC" id="4.3.2.3"/>
    </reaction>
</comment>
<keyword evidence="3 5" id="KW-0456">Lyase</keyword>
<dbReference type="GO" id="GO:0004848">
    <property type="term" value="F:ureidoglycolate hydrolase activity"/>
    <property type="evidence" value="ECO:0007669"/>
    <property type="project" value="InterPro"/>
</dbReference>
<dbReference type="Gene3D" id="2.60.120.480">
    <property type="entry name" value="Ureidoglycolate hydrolase"/>
    <property type="match status" value="1"/>
</dbReference>
<dbReference type="GO" id="GO:0000256">
    <property type="term" value="P:allantoin catabolic process"/>
    <property type="evidence" value="ECO:0007669"/>
    <property type="project" value="InterPro"/>
</dbReference>
<name>A0A1X7JG21_9BURK</name>
<dbReference type="SUPFAM" id="SSF51182">
    <property type="entry name" value="RmlC-like cupins"/>
    <property type="match status" value="1"/>
</dbReference>
<dbReference type="GO" id="GO:0006144">
    <property type="term" value="P:purine nucleobase metabolic process"/>
    <property type="evidence" value="ECO:0007669"/>
    <property type="project" value="UniProtKB-KW"/>
</dbReference>
<comment type="subunit">
    <text evidence="1">Homodimer.</text>
</comment>
<evidence type="ECO:0000256" key="2">
    <source>
        <dbReference type="ARBA" id="ARBA00022631"/>
    </source>
</evidence>
<dbReference type="InterPro" id="IPR024060">
    <property type="entry name" value="Ureidoglycolate_lyase_dom_sf"/>
</dbReference>
<dbReference type="RefSeq" id="WP_085481683.1">
    <property type="nucleotide sequence ID" value="NZ_FXAT01000002.1"/>
</dbReference>
<dbReference type="EMBL" id="FXAT01000002">
    <property type="protein sequence ID" value="SMG26684.1"/>
    <property type="molecule type" value="Genomic_DNA"/>
</dbReference>
<gene>
    <name evidence="5" type="ORF">SAMN06265784_102566</name>
</gene>
<evidence type="ECO:0000256" key="4">
    <source>
        <dbReference type="ARBA" id="ARBA00047684"/>
    </source>
</evidence>
<reference evidence="6" key="1">
    <citation type="submission" date="2017-04" db="EMBL/GenBank/DDBJ databases">
        <authorList>
            <person name="Varghese N."/>
            <person name="Submissions S."/>
        </authorList>
    </citation>
    <scope>NUCLEOTIDE SEQUENCE [LARGE SCALE GENOMIC DNA]</scope>
    <source>
        <strain evidence="6">LMG 29540</strain>
    </source>
</reference>